<dbReference type="Proteomes" id="UP000287651">
    <property type="component" value="Unassembled WGS sequence"/>
</dbReference>
<feature type="region of interest" description="Disordered" evidence="1">
    <location>
        <begin position="1"/>
        <end position="58"/>
    </location>
</feature>
<name>A0A427A107_ENSVE</name>
<evidence type="ECO:0000313" key="2">
    <source>
        <dbReference type="EMBL" id="RRT69937.1"/>
    </source>
</evidence>
<proteinExistence type="predicted"/>
<comment type="caution">
    <text evidence="2">The sequence shown here is derived from an EMBL/GenBank/DDBJ whole genome shotgun (WGS) entry which is preliminary data.</text>
</comment>
<organism evidence="2 3">
    <name type="scientific">Ensete ventricosum</name>
    <name type="common">Abyssinian banana</name>
    <name type="synonym">Musa ensete</name>
    <dbReference type="NCBI Taxonomy" id="4639"/>
    <lineage>
        <taxon>Eukaryota</taxon>
        <taxon>Viridiplantae</taxon>
        <taxon>Streptophyta</taxon>
        <taxon>Embryophyta</taxon>
        <taxon>Tracheophyta</taxon>
        <taxon>Spermatophyta</taxon>
        <taxon>Magnoliopsida</taxon>
        <taxon>Liliopsida</taxon>
        <taxon>Zingiberales</taxon>
        <taxon>Musaceae</taxon>
        <taxon>Ensete</taxon>
    </lineage>
</organism>
<evidence type="ECO:0000256" key="1">
    <source>
        <dbReference type="SAM" id="MobiDB-lite"/>
    </source>
</evidence>
<gene>
    <name evidence="2" type="ORF">B296_00036869</name>
</gene>
<sequence length="93" mass="10679">MITRWRPNHKASAPRQPQPSDPHRSVPEALQGRHGADYGEVARPFPRDKRQPTQNSYVSTRATVVGYRWAWTLTFGCSEEGEDAPVRQFKMDK</sequence>
<dbReference type="AlphaFoldDB" id="A0A427A107"/>
<accession>A0A427A107</accession>
<evidence type="ECO:0000313" key="3">
    <source>
        <dbReference type="Proteomes" id="UP000287651"/>
    </source>
</evidence>
<reference evidence="2 3" key="1">
    <citation type="journal article" date="2014" name="Agronomy (Basel)">
        <title>A Draft Genome Sequence for Ensete ventricosum, the Drought-Tolerant Tree Against Hunger.</title>
        <authorList>
            <person name="Harrison J."/>
            <person name="Moore K.A."/>
            <person name="Paszkiewicz K."/>
            <person name="Jones T."/>
            <person name="Grant M."/>
            <person name="Ambacheew D."/>
            <person name="Muzemil S."/>
            <person name="Studholme D.J."/>
        </authorList>
    </citation>
    <scope>NUCLEOTIDE SEQUENCE [LARGE SCALE GENOMIC DNA]</scope>
</reference>
<protein>
    <submittedName>
        <fullName evidence="2">Uncharacterized protein</fullName>
    </submittedName>
</protein>
<dbReference type="EMBL" id="AMZH03004179">
    <property type="protein sequence ID" value="RRT69937.1"/>
    <property type="molecule type" value="Genomic_DNA"/>
</dbReference>